<sequence>MTKRITLDGDMAVILGRLASRSGISVGAIANKVLASHAAEFYEIDTFLDAHPAGAGSLHEHGLNLVQSYGPESIIEGISRIAPDYHTLAVRFERALADAIGKTPTRS</sequence>
<dbReference type="AlphaFoldDB" id="A0A6N9HE76"/>
<keyword evidence="2" id="KW-1185">Reference proteome</keyword>
<evidence type="ECO:0000313" key="1">
    <source>
        <dbReference type="EMBL" id="MYN01547.1"/>
    </source>
</evidence>
<dbReference type="Proteomes" id="UP000448575">
    <property type="component" value="Unassembled WGS sequence"/>
</dbReference>
<reference evidence="1 2" key="1">
    <citation type="submission" date="2019-12" db="EMBL/GenBank/DDBJ databases">
        <title>Novel species isolated from a subtropical stream in China.</title>
        <authorList>
            <person name="Lu H."/>
        </authorList>
    </citation>
    <scope>NUCLEOTIDE SEQUENCE [LARGE SCALE GENOMIC DNA]</scope>
    <source>
        <strain evidence="1 2">DS3</strain>
    </source>
</reference>
<evidence type="ECO:0000313" key="2">
    <source>
        <dbReference type="Proteomes" id="UP000448575"/>
    </source>
</evidence>
<dbReference type="EMBL" id="WWCJ01000003">
    <property type="protein sequence ID" value="MYN01547.1"/>
    <property type="molecule type" value="Genomic_DNA"/>
</dbReference>
<protein>
    <submittedName>
        <fullName evidence="1">Uncharacterized protein</fullName>
    </submittedName>
</protein>
<comment type="caution">
    <text evidence="1">The sequence shown here is derived from an EMBL/GenBank/DDBJ whole genome shotgun (WGS) entry which is preliminary data.</text>
</comment>
<dbReference type="InterPro" id="IPR018506">
    <property type="entry name" value="Cyt_B5_heme-BS"/>
</dbReference>
<accession>A0A6N9HE76</accession>
<dbReference type="PROSITE" id="PS00191">
    <property type="entry name" value="CYTOCHROME_B5_1"/>
    <property type="match status" value="1"/>
</dbReference>
<name>A0A6N9HE76_9BURK</name>
<dbReference type="GO" id="GO:0020037">
    <property type="term" value="F:heme binding"/>
    <property type="evidence" value="ECO:0007669"/>
    <property type="project" value="InterPro"/>
</dbReference>
<gene>
    <name evidence="1" type="ORF">GTP41_05495</name>
</gene>
<dbReference type="RefSeq" id="WP_161024559.1">
    <property type="nucleotide sequence ID" value="NZ_WWCJ01000003.1"/>
</dbReference>
<organism evidence="1 2">
    <name type="scientific">Pseudoduganella guangdongensis</name>
    <dbReference type="NCBI Taxonomy" id="2692179"/>
    <lineage>
        <taxon>Bacteria</taxon>
        <taxon>Pseudomonadati</taxon>
        <taxon>Pseudomonadota</taxon>
        <taxon>Betaproteobacteria</taxon>
        <taxon>Burkholderiales</taxon>
        <taxon>Oxalobacteraceae</taxon>
        <taxon>Telluria group</taxon>
        <taxon>Pseudoduganella</taxon>
    </lineage>
</organism>
<proteinExistence type="predicted"/>